<evidence type="ECO:0000313" key="2">
    <source>
        <dbReference type="EMBL" id="QNP89258.1"/>
    </source>
</evidence>
<evidence type="ECO:0000313" key="4">
    <source>
        <dbReference type="Proteomes" id="UP000642876"/>
    </source>
</evidence>
<keyword evidence="4" id="KW-1185">Reference proteome</keyword>
<gene>
    <name evidence="1" type="ORF">H7348_05370</name>
    <name evidence="2" type="ORF">IAU68_05875</name>
</gene>
<dbReference type="GO" id="GO:0016042">
    <property type="term" value="P:lipid catabolic process"/>
    <property type="evidence" value="ECO:0007669"/>
    <property type="project" value="InterPro"/>
</dbReference>
<accession>A0A7H0JW42</accession>
<dbReference type="PANTHER" id="PTHR34853">
    <property type="match status" value="1"/>
</dbReference>
<dbReference type="RefSeq" id="WP_171193965.1">
    <property type="nucleotide sequence ID" value="NZ_CP061032.1"/>
</dbReference>
<dbReference type="Pfam" id="PF03583">
    <property type="entry name" value="LIP"/>
    <property type="match status" value="1"/>
</dbReference>
<dbReference type="AlphaFoldDB" id="A0A7H0JW42"/>
<evidence type="ECO:0000313" key="1">
    <source>
        <dbReference type="EMBL" id="MBC3178742.1"/>
    </source>
</evidence>
<dbReference type="InterPro" id="IPR029058">
    <property type="entry name" value="AB_hydrolase_fold"/>
</dbReference>
<dbReference type="EMBL" id="CP061032">
    <property type="protein sequence ID" value="QNP89258.1"/>
    <property type="molecule type" value="Genomic_DNA"/>
</dbReference>
<dbReference type="InterPro" id="IPR005152">
    <property type="entry name" value="Lipase_secreted"/>
</dbReference>
<sequence>MARLFFPRVRSLAGICLDLVRPAQRTGPDFGQASWLMGMTPGSLVKAVPIRPVGASGVLNPSQSWRIEYATSDSLNRVVSATGAVFRSRTPWKGNGSRPTIAFAPSTQGVARRCDPSYSCTVGIGPRVKPVDMIAAYEQPVINLFLAAGADVVITDYPRDPEDDVELYCDHVSAARALADAVRASRDLGVDTTTLGLWGFSQGGGAAAAWLEEPEYTPELQLLAAVVAAPPTDLVSMLHHVDGALASVVILYAVAGLMARDEDIAAEIAPHLSPKGAAAIVNGARTCAMGAVLHRPWAHTRTWTRTGVSMAKLLDDLPRTSAHLDAIRLGAVQPPNIPIRLWSALHDDLVPYEDVAKLADDWGIELTTRRERGIRGRTGTNHFGPYFLHAAEDVGWLLDQLSR</sequence>
<dbReference type="PIRSF" id="PIRSF029171">
    <property type="entry name" value="Esterase_LipA"/>
    <property type="match status" value="1"/>
</dbReference>
<protein>
    <submittedName>
        <fullName evidence="2">Lipase</fullName>
    </submittedName>
</protein>
<proteinExistence type="predicted"/>
<reference evidence="3 4" key="1">
    <citation type="submission" date="2020-08" db="EMBL/GenBank/DDBJ databases">
        <title>novel species in genus Corynebacterium.</title>
        <authorList>
            <person name="Zhang G."/>
        </authorList>
    </citation>
    <scope>NUCLEOTIDE SEQUENCE [LARGE SCALE GENOMIC DNA]</scope>
    <source>
        <strain evidence="2">Zg-917</strain>
        <strain evidence="3 4">zg-917</strain>
    </source>
</reference>
<dbReference type="EMBL" id="JACMYE010000004">
    <property type="protein sequence ID" value="MBC3178742.1"/>
    <property type="molecule type" value="Genomic_DNA"/>
</dbReference>
<dbReference type="SUPFAM" id="SSF53474">
    <property type="entry name" value="alpha/beta-Hydrolases"/>
    <property type="match status" value="1"/>
</dbReference>
<dbReference type="Gene3D" id="3.40.50.1820">
    <property type="entry name" value="alpha/beta hydrolase"/>
    <property type="match status" value="1"/>
</dbReference>
<name>A0A7H0JW42_9CORY</name>
<dbReference type="PANTHER" id="PTHR34853:SF1">
    <property type="entry name" value="LIPASE 5"/>
    <property type="match status" value="1"/>
</dbReference>
<dbReference type="Gene3D" id="1.10.260.130">
    <property type="match status" value="1"/>
</dbReference>
<organism evidence="2 3">
    <name type="scientific">Corynebacterium lujinxingii</name>
    <dbReference type="NCBI Taxonomy" id="2763010"/>
    <lineage>
        <taxon>Bacteria</taxon>
        <taxon>Bacillati</taxon>
        <taxon>Actinomycetota</taxon>
        <taxon>Actinomycetes</taxon>
        <taxon>Mycobacteriales</taxon>
        <taxon>Corynebacteriaceae</taxon>
        <taxon>Corynebacterium</taxon>
    </lineage>
</organism>
<dbReference type="KEGG" id="cluj:IAU68_05875"/>
<dbReference type="GO" id="GO:0004806">
    <property type="term" value="F:triacylglycerol lipase activity"/>
    <property type="evidence" value="ECO:0007669"/>
    <property type="project" value="InterPro"/>
</dbReference>
<dbReference type="Proteomes" id="UP000642876">
    <property type="component" value="Unassembled WGS sequence"/>
</dbReference>
<dbReference type="Proteomes" id="UP000516235">
    <property type="component" value="Chromosome"/>
</dbReference>
<evidence type="ECO:0000313" key="3">
    <source>
        <dbReference type="Proteomes" id="UP000516235"/>
    </source>
</evidence>